<dbReference type="InterPro" id="IPR032816">
    <property type="entry name" value="VTT_dom"/>
</dbReference>
<keyword evidence="5 7" id="KW-1133">Transmembrane helix</keyword>
<evidence type="ECO:0000256" key="1">
    <source>
        <dbReference type="ARBA" id="ARBA00004651"/>
    </source>
</evidence>
<dbReference type="PANTHER" id="PTHR42709">
    <property type="entry name" value="ALKALINE PHOSPHATASE LIKE PROTEIN"/>
    <property type="match status" value="1"/>
</dbReference>
<organism evidence="9 10">
    <name type="scientific">Limosilactobacillus alvi</name>
    <dbReference type="NCBI Taxonomy" id="990412"/>
    <lineage>
        <taxon>Bacteria</taxon>
        <taxon>Bacillati</taxon>
        <taxon>Bacillota</taxon>
        <taxon>Bacilli</taxon>
        <taxon>Lactobacillales</taxon>
        <taxon>Lactobacillaceae</taxon>
        <taxon>Limosilactobacillus</taxon>
    </lineage>
</organism>
<feature type="transmembrane region" description="Helical" evidence="7">
    <location>
        <begin position="12"/>
        <end position="38"/>
    </location>
</feature>
<accession>A0ABS2ER25</accession>
<evidence type="ECO:0000256" key="7">
    <source>
        <dbReference type="SAM" id="Phobius"/>
    </source>
</evidence>
<name>A0ABS2ER25_9LACO</name>
<evidence type="ECO:0000256" key="3">
    <source>
        <dbReference type="ARBA" id="ARBA00022475"/>
    </source>
</evidence>
<dbReference type="PANTHER" id="PTHR42709:SF6">
    <property type="entry name" value="UNDECAPRENYL PHOSPHATE TRANSPORTER A"/>
    <property type="match status" value="1"/>
</dbReference>
<evidence type="ECO:0000256" key="2">
    <source>
        <dbReference type="ARBA" id="ARBA00010792"/>
    </source>
</evidence>
<feature type="domain" description="VTT" evidence="8">
    <location>
        <begin position="30"/>
        <end position="161"/>
    </location>
</feature>
<keyword evidence="10" id="KW-1185">Reference proteome</keyword>
<dbReference type="RefSeq" id="WP_204777073.1">
    <property type="nucleotide sequence ID" value="NZ_JACJJQ010000060.1"/>
</dbReference>
<dbReference type="InterPro" id="IPR051311">
    <property type="entry name" value="DedA_domain"/>
</dbReference>
<keyword evidence="4 7" id="KW-0812">Transmembrane</keyword>
<keyword evidence="6 7" id="KW-0472">Membrane</keyword>
<feature type="transmembrane region" description="Helical" evidence="7">
    <location>
        <begin position="141"/>
        <end position="165"/>
    </location>
</feature>
<evidence type="ECO:0000313" key="10">
    <source>
        <dbReference type="Proteomes" id="UP000776629"/>
    </source>
</evidence>
<proteinExistence type="inferred from homology"/>
<dbReference type="Proteomes" id="UP000776629">
    <property type="component" value="Unassembled WGS sequence"/>
</dbReference>
<evidence type="ECO:0000313" key="9">
    <source>
        <dbReference type="EMBL" id="MBM6754843.1"/>
    </source>
</evidence>
<dbReference type="EMBL" id="JACJJQ010000060">
    <property type="protein sequence ID" value="MBM6754843.1"/>
    <property type="molecule type" value="Genomic_DNA"/>
</dbReference>
<reference evidence="9 10" key="1">
    <citation type="journal article" date="2021" name="Sci. Rep.">
        <title>The distribution of antibiotic resistance genes in chicken gut microbiota commensals.</title>
        <authorList>
            <person name="Juricova H."/>
            <person name="Matiasovicova J."/>
            <person name="Kubasova T."/>
            <person name="Cejkova D."/>
            <person name="Rychlik I."/>
        </authorList>
    </citation>
    <scope>NUCLEOTIDE SEQUENCE [LARGE SCALE GENOMIC DNA]</scope>
    <source>
        <strain evidence="9 10">An810</strain>
    </source>
</reference>
<comment type="caution">
    <text evidence="9">The sequence shown here is derived from an EMBL/GenBank/DDBJ whole genome shotgun (WGS) entry which is preliminary data.</text>
</comment>
<dbReference type="Pfam" id="PF09335">
    <property type="entry name" value="VTT_dom"/>
    <property type="match status" value="1"/>
</dbReference>
<evidence type="ECO:0000256" key="4">
    <source>
        <dbReference type="ARBA" id="ARBA00022692"/>
    </source>
</evidence>
<keyword evidence="3" id="KW-1003">Cell membrane</keyword>
<feature type="transmembrane region" description="Helical" evidence="7">
    <location>
        <begin position="50"/>
        <end position="71"/>
    </location>
</feature>
<evidence type="ECO:0000256" key="6">
    <source>
        <dbReference type="ARBA" id="ARBA00023136"/>
    </source>
</evidence>
<evidence type="ECO:0000256" key="5">
    <source>
        <dbReference type="ARBA" id="ARBA00022989"/>
    </source>
</evidence>
<evidence type="ECO:0000259" key="8">
    <source>
        <dbReference type="Pfam" id="PF09335"/>
    </source>
</evidence>
<feature type="transmembrane region" description="Helical" evidence="7">
    <location>
        <begin position="177"/>
        <end position="197"/>
    </location>
</feature>
<comment type="subcellular location">
    <subcellularLocation>
        <location evidence="1">Cell membrane</location>
        <topology evidence="1">Multi-pass membrane protein</topology>
    </subcellularLocation>
</comment>
<gene>
    <name evidence="9" type="ORF">H5993_08770</name>
</gene>
<protein>
    <submittedName>
        <fullName evidence="9">DedA family protein</fullName>
    </submittedName>
</protein>
<sequence>MTTLITVLINRFGYLAVSLLIAIENIFPPIPSEVILAFSGFITTKSELQLFYLALASTLGALIGALTLYWIGSLLKEEKISQMMERPFFQKMGFKKDDVTKANDWFQRYGIWTTFFARFIPIVRSLISLPAGMAKVDLLRFVIFTALGSLIWNTVLLSLGAYLGQNWQQVVMIIEEYSMITCVLLGLILLIGSYYWYANRIRK</sequence>
<comment type="similarity">
    <text evidence="2">Belongs to the DedA family.</text>
</comment>